<dbReference type="InterPro" id="IPR009003">
    <property type="entry name" value="Peptidase_S1_PA"/>
</dbReference>
<evidence type="ECO:0000313" key="3">
    <source>
        <dbReference type="Proteomes" id="UP001628192"/>
    </source>
</evidence>
<dbReference type="RefSeq" id="WP_407844624.1">
    <property type="nucleotide sequence ID" value="NZ_BAAFSG010000001.1"/>
</dbReference>
<protein>
    <recommendedName>
        <fullName evidence="4">Serine protease</fullName>
    </recommendedName>
</protein>
<name>A0ABQ0E8H2_9BACT</name>
<dbReference type="EMBL" id="BAAFSG010000001">
    <property type="protein sequence ID" value="GAB1254095.1"/>
    <property type="molecule type" value="Genomic_DNA"/>
</dbReference>
<evidence type="ECO:0000256" key="1">
    <source>
        <dbReference type="SAM" id="MobiDB-lite"/>
    </source>
</evidence>
<reference evidence="2 3" key="1">
    <citation type="journal article" date="2025" name="Int. J. Syst. Evol. Microbiol.">
        <title>Desulfovibrio falkowii sp. nov., Porphyromonas miyakawae sp. nov., Mediterraneibacter flintii sp. nov. and Owariibacterium komagatae gen. nov., sp. nov., isolated from human faeces.</title>
        <authorList>
            <person name="Hamaguchi T."/>
            <person name="Ohara M."/>
            <person name="Hisatomi A."/>
            <person name="Sekiguchi K."/>
            <person name="Takeda J.I."/>
            <person name="Ueyama J."/>
            <person name="Ito M."/>
            <person name="Nishiwaki H."/>
            <person name="Ogi T."/>
            <person name="Hirayama M."/>
            <person name="Ohkuma M."/>
            <person name="Sakamoto M."/>
            <person name="Ohno K."/>
        </authorList>
    </citation>
    <scope>NUCLEOTIDE SEQUENCE [LARGE SCALE GENOMIC DNA]</scope>
    <source>
        <strain evidence="2 3">13CB8C</strain>
    </source>
</reference>
<feature type="compositionally biased region" description="Basic residues" evidence="1">
    <location>
        <begin position="1"/>
        <end position="17"/>
    </location>
</feature>
<organism evidence="2 3">
    <name type="scientific">Desulfovibrio falkowii</name>
    <dbReference type="NCBI Taxonomy" id="3136602"/>
    <lineage>
        <taxon>Bacteria</taxon>
        <taxon>Pseudomonadati</taxon>
        <taxon>Thermodesulfobacteriota</taxon>
        <taxon>Desulfovibrionia</taxon>
        <taxon>Desulfovibrionales</taxon>
        <taxon>Desulfovibrionaceae</taxon>
        <taxon>Desulfovibrio</taxon>
    </lineage>
</organism>
<proteinExistence type="predicted"/>
<feature type="region of interest" description="Disordered" evidence="1">
    <location>
        <begin position="1"/>
        <end position="26"/>
    </location>
</feature>
<dbReference type="Pfam" id="PF13365">
    <property type="entry name" value="Trypsin_2"/>
    <property type="match status" value="1"/>
</dbReference>
<accession>A0ABQ0E8H2</accession>
<sequence>MVKPKKKKIRKNKKNHKSVSSPQREEARIGHIPIEQVVVKKAGEAVTYQDAGQAIFPLMKEARDGTMDLIGTAFFIHYQGIFVTAKHVLMDIYDQEKQEVTHGIFAIQILPDNHVVQRTLTDFTIHNGADVAIGRLHPMTHNKTGQFLTNNVVCLSFEPLKKGDSVITYAYPNTVVQQKEKDGEPNKAFLWPLFYGGVVVEEYPNGRDKVMLPNPCYQTSMTIHGGASGGPVFNAAGKVCGINSTGYPDMLDVSFISRINEILPLQANGICLSEGAEPTQVSVMQLIEIGQIKLDG</sequence>
<gene>
    <name evidence="2" type="ORF">Defa_15820</name>
</gene>
<dbReference type="SUPFAM" id="SSF50494">
    <property type="entry name" value="Trypsin-like serine proteases"/>
    <property type="match status" value="1"/>
</dbReference>
<evidence type="ECO:0008006" key="4">
    <source>
        <dbReference type="Google" id="ProtNLM"/>
    </source>
</evidence>
<evidence type="ECO:0000313" key="2">
    <source>
        <dbReference type="EMBL" id="GAB1254095.1"/>
    </source>
</evidence>
<dbReference type="Proteomes" id="UP001628192">
    <property type="component" value="Unassembled WGS sequence"/>
</dbReference>
<keyword evidence="3" id="KW-1185">Reference proteome</keyword>
<dbReference type="Gene3D" id="2.40.10.120">
    <property type="match status" value="1"/>
</dbReference>
<comment type="caution">
    <text evidence="2">The sequence shown here is derived from an EMBL/GenBank/DDBJ whole genome shotgun (WGS) entry which is preliminary data.</text>
</comment>